<comment type="similarity">
    <text evidence="8">Belongs to the MobA family.</text>
</comment>
<evidence type="ECO:0000256" key="5">
    <source>
        <dbReference type="ARBA" id="ARBA00022842"/>
    </source>
</evidence>
<dbReference type="Proteomes" id="UP000255264">
    <property type="component" value="Unassembled WGS sequence"/>
</dbReference>
<evidence type="ECO:0000313" key="11">
    <source>
        <dbReference type="Proteomes" id="UP000255264"/>
    </source>
</evidence>
<dbReference type="GO" id="GO:0061603">
    <property type="term" value="F:molybdenum cofactor guanylyltransferase activity"/>
    <property type="evidence" value="ECO:0007669"/>
    <property type="project" value="UniProtKB-EC"/>
</dbReference>
<dbReference type="Pfam" id="PF12804">
    <property type="entry name" value="NTP_transf_3"/>
    <property type="match status" value="1"/>
</dbReference>
<feature type="binding site" evidence="8">
    <location>
        <position position="51"/>
    </location>
    <ligand>
        <name>GTP</name>
        <dbReference type="ChEBI" id="CHEBI:37565"/>
    </ligand>
</feature>
<proteinExistence type="inferred from homology"/>
<comment type="subunit">
    <text evidence="8">Monomer.</text>
</comment>
<dbReference type="PANTHER" id="PTHR19136">
    <property type="entry name" value="MOLYBDENUM COFACTOR GUANYLYLTRANSFERASE"/>
    <property type="match status" value="1"/>
</dbReference>
<dbReference type="RefSeq" id="WP_115002881.1">
    <property type="nucleotide sequence ID" value="NZ_UGHS01000003.1"/>
</dbReference>
<dbReference type="Gene3D" id="3.90.550.10">
    <property type="entry name" value="Spore Coat Polysaccharide Biosynthesis Protein SpsA, Chain A"/>
    <property type="match status" value="1"/>
</dbReference>
<feature type="binding site" evidence="8">
    <location>
        <position position="69"/>
    </location>
    <ligand>
        <name>GTP</name>
        <dbReference type="ChEBI" id="CHEBI:37565"/>
    </ligand>
</feature>
<evidence type="ECO:0000256" key="2">
    <source>
        <dbReference type="ARBA" id="ARBA00022679"/>
    </source>
</evidence>
<feature type="binding site" evidence="8">
    <location>
        <position position="99"/>
    </location>
    <ligand>
        <name>Mg(2+)</name>
        <dbReference type="ChEBI" id="CHEBI:18420"/>
    </ligand>
</feature>
<dbReference type="PANTHER" id="PTHR19136:SF81">
    <property type="entry name" value="MOLYBDENUM COFACTOR GUANYLYLTRANSFERASE"/>
    <property type="match status" value="1"/>
</dbReference>
<evidence type="ECO:0000259" key="9">
    <source>
        <dbReference type="Pfam" id="PF12804"/>
    </source>
</evidence>
<dbReference type="AlphaFoldDB" id="A0A377IXS0"/>
<feature type="binding site" evidence="8">
    <location>
        <begin position="10"/>
        <end position="12"/>
    </location>
    <ligand>
        <name>GTP</name>
        <dbReference type="ChEBI" id="CHEBI:37565"/>
    </ligand>
</feature>
<keyword evidence="7 8" id="KW-0501">Molybdenum cofactor biosynthesis</keyword>
<sequence length="195" mass="21407">MTTTISAVILAGGLARRMDGRDKGLQSLAGQPLISHVIARLAPQIKAIAINANRHHDEYGRFGYPVFSDELPDFQGPLSGMLSGLKRATTDWVLFVPCDSPYFPTNLVDKLQAAVATHNAPLAYAQDEEREHPTFCLMSVQLQAALRTYLAGGGRRLLEFMREHGGIAVYFSTEEGRFVNFNTLADLQTASETPQ</sequence>
<organism evidence="10 11">
    <name type="scientific">Haemophilus pittmaniae</name>
    <dbReference type="NCBI Taxonomy" id="249188"/>
    <lineage>
        <taxon>Bacteria</taxon>
        <taxon>Pseudomonadati</taxon>
        <taxon>Pseudomonadota</taxon>
        <taxon>Gammaproteobacteria</taxon>
        <taxon>Pasteurellales</taxon>
        <taxon>Pasteurellaceae</taxon>
        <taxon>Haemophilus</taxon>
    </lineage>
</organism>
<evidence type="ECO:0000256" key="1">
    <source>
        <dbReference type="ARBA" id="ARBA00022490"/>
    </source>
</evidence>
<accession>A0A377IXS0</accession>
<evidence type="ECO:0000256" key="4">
    <source>
        <dbReference type="ARBA" id="ARBA00022741"/>
    </source>
</evidence>
<dbReference type="GO" id="GO:0046872">
    <property type="term" value="F:metal ion binding"/>
    <property type="evidence" value="ECO:0007669"/>
    <property type="project" value="UniProtKB-KW"/>
</dbReference>
<name>A0A377IXS0_9PAST</name>
<comment type="cofactor">
    <cofactor evidence="8">
        <name>Mg(2+)</name>
        <dbReference type="ChEBI" id="CHEBI:18420"/>
    </cofactor>
</comment>
<dbReference type="EC" id="2.7.7.77" evidence="8"/>
<dbReference type="CDD" id="cd02503">
    <property type="entry name" value="MobA"/>
    <property type="match status" value="1"/>
</dbReference>
<dbReference type="GO" id="GO:0005737">
    <property type="term" value="C:cytoplasm"/>
    <property type="evidence" value="ECO:0007669"/>
    <property type="project" value="UniProtKB-SubCell"/>
</dbReference>
<dbReference type="GO" id="GO:1902758">
    <property type="term" value="P:bis(molybdopterin guanine dinucleotide)molybdenum biosynthetic process"/>
    <property type="evidence" value="ECO:0007669"/>
    <property type="project" value="TreeGrafter"/>
</dbReference>
<comment type="domain">
    <text evidence="8">The N-terminal domain determines nucleotide recognition and specific binding, while the C-terminal domain determines the specific binding to the target protein.</text>
</comment>
<feature type="domain" description="MobA-like NTP transferase" evidence="9">
    <location>
        <begin position="7"/>
        <end position="160"/>
    </location>
</feature>
<keyword evidence="1 8" id="KW-0963">Cytoplasm</keyword>
<reference evidence="10 11" key="1">
    <citation type="submission" date="2018-06" db="EMBL/GenBank/DDBJ databases">
        <authorList>
            <consortium name="Pathogen Informatics"/>
            <person name="Doyle S."/>
        </authorList>
    </citation>
    <scope>NUCLEOTIDE SEQUENCE [LARGE SCALE GENOMIC DNA]</scope>
    <source>
        <strain evidence="10 11">NCTC13335</strain>
    </source>
</reference>
<gene>
    <name evidence="8 10" type="primary">mobA</name>
    <name evidence="10" type="ORF">NCTC13335_00756</name>
</gene>
<keyword evidence="5 8" id="KW-0460">Magnesium</keyword>
<evidence type="ECO:0000256" key="6">
    <source>
        <dbReference type="ARBA" id="ARBA00023134"/>
    </source>
</evidence>
<keyword evidence="2 8" id="KW-0808">Transferase</keyword>
<keyword evidence="6 8" id="KW-0342">GTP-binding</keyword>
<dbReference type="InterPro" id="IPR029044">
    <property type="entry name" value="Nucleotide-diphossugar_trans"/>
</dbReference>
<evidence type="ECO:0000313" key="10">
    <source>
        <dbReference type="EMBL" id="STO92899.1"/>
    </source>
</evidence>
<feature type="binding site" evidence="8">
    <location>
        <position position="23"/>
    </location>
    <ligand>
        <name>GTP</name>
        <dbReference type="ChEBI" id="CHEBI:37565"/>
    </ligand>
</feature>
<evidence type="ECO:0000256" key="7">
    <source>
        <dbReference type="ARBA" id="ARBA00023150"/>
    </source>
</evidence>
<dbReference type="InterPro" id="IPR013482">
    <property type="entry name" value="Molybde_CF_guanTrfase"/>
</dbReference>
<dbReference type="EMBL" id="UGHS01000003">
    <property type="protein sequence ID" value="STO92899.1"/>
    <property type="molecule type" value="Genomic_DNA"/>
</dbReference>
<keyword evidence="11" id="KW-1185">Reference proteome</keyword>
<comment type="subcellular location">
    <subcellularLocation>
        <location evidence="8">Cytoplasm</location>
    </subcellularLocation>
</comment>
<dbReference type="InterPro" id="IPR025877">
    <property type="entry name" value="MobA-like_NTP_Trfase"/>
</dbReference>
<comment type="catalytic activity">
    <reaction evidence="8">
        <text>Mo-molybdopterin + GTP + H(+) = Mo-molybdopterin guanine dinucleotide + diphosphate</text>
        <dbReference type="Rhea" id="RHEA:34243"/>
        <dbReference type="ChEBI" id="CHEBI:15378"/>
        <dbReference type="ChEBI" id="CHEBI:33019"/>
        <dbReference type="ChEBI" id="CHEBI:37565"/>
        <dbReference type="ChEBI" id="CHEBI:71302"/>
        <dbReference type="ChEBI" id="CHEBI:71310"/>
        <dbReference type="EC" id="2.7.7.77"/>
    </reaction>
</comment>
<feature type="binding site" evidence="8">
    <location>
        <position position="99"/>
    </location>
    <ligand>
        <name>GTP</name>
        <dbReference type="ChEBI" id="CHEBI:37565"/>
    </ligand>
</feature>
<dbReference type="HAMAP" id="MF_00316">
    <property type="entry name" value="MobA"/>
    <property type="match status" value="1"/>
</dbReference>
<evidence type="ECO:0000256" key="3">
    <source>
        <dbReference type="ARBA" id="ARBA00022723"/>
    </source>
</evidence>
<dbReference type="NCBIfam" id="TIGR02665">
    <property type="entry name" value="molyb_mobA"/>
    <property type="match status" value="1"/>
</dbReference>
<dbReference type="GO" id="GO:0005525">
    <property type="term" value="F:GTP binding"/>
    <property type="evidence" value="ECO:0007669"/>
    <property type="project" value="UniProtKB-UniRule"/>
</dbReference>
<dbReference type="SUPFAM" id="SSF53448">
    <property type="entry name" value="Nucleotide-diphospho-sugar transferases"/>
    <property type="match status" value="1"/>
</dbReference>
<comment type="function">
    <text evidence="8">Transfers a GMP moiety from GTP to Mo-molybdopterin (Mo-MPT) cofactor (Moco or molybdenum cofactor) to form Mo-molybdopterin guanine dinucleotide (Mo-MGD) cofactor.</text>
</comment>
<evidence type="ECO:0000256" key="8">
    <source>
        <dbReference type="HAMAP-Rule" id="MF_00316"/>
    </source>
</evidence>
<protein>
    <recommendedName>
        <fullName evidence="8">Molybdenum cofactor guanylyltransferase</fullName>
        <shortName evidence="8">MoCo guanylyltransferase</shortName>
        <ecNumber evidence="8">2.7.7.77</ecNumber>
    </recommendedName>
    <alternativeName>
        <fullName evidence="8">GTP:molybdopterin guanylyltransferase</fullName>
    </alternativeName>
    <alternativeName>
        <fullName evidence="8">Mo-MPT guanylyltransferase</fullName>
    </alternativeName>
    <alternativeName>
        <fullName evidence="8">Molybdopterin guanylyltransferase</fullName>
    </alternativeName>
    <alternativeName>
        <fullName evidence="8">Molybdopterin-guanine dinucleotide synthase</fullName>
        <shortName evidence="8">MGD synthase</shortName>
    </alternativeName>
</protein>
<keyword evidence="4 8" id="KW-0547">Nucleotide-binding</keyword>
<dbReference type="OrthoDB" id="9788394at2"/>
<keyword evidence="3 8" id="KW-0479">Metal-binding</keyword>